<accession>A0A853BZS1</accession>
<dbReference type="Gene3D" id="1.20.910.10">
    <property type="entry name" value="Heme oxygenase-like"/>
    <property type="match status" value="1"/>
</dbReference>
<evidence type="ECO:0000313" key="1">
    <source>
        <dbReference type="EMBL" id="NYI99857.1"/>
    </source>
</evidence>
<dbReference type="RefSeq" id="WP_179666466.1">
    <property type="nucleotide sequence ID" value="NZ_JACCFP010000001.1"/>
</dbReference>
<proteinExistence type="predicted"/>
<name>A0A853BZS1_9ACTN</name>
<organism evidence="1 2">
    <name type="scientific">Nocardioides thalensis</name>
    <dbReference type="NCBI Taxonomy" id="1914755"/>
    <lineage>
        <taxon>Bacteria</taxon>
        <taxon>Bacillati</taxon>
        <taxon>Actinomycetota</taxon>
        <taxon>Actinomycetes</taxon>
        <taxon>Propionibacteriales</taxon>
        <taxon>Nocardioidaceae</taxon>
        <taxon>Nocardioides</taxon>
    </lineage>
</organism>
<dbReference type="AlphaFoldDB" id="A0A853BZS1"/>
<dbReference type="EMBL" id="JACCFP010000001">
    <property type="protein sequence ID" value="NYI99857.1"/>
    <property type="molecule type" value="Genomic_DNA"/>
</dbReference>
<comment type="caution">
    <text evidence="1">The sequence shown here is derived from an EMBL/GenBank/DDBJ whole genome shotgun (WGS) entry which is preliminary data.</text>
</comment>
<dbReference type="SMART" id="SM01236">
    <property type="entry name" value="Haem_oxygenase_2"/>
    <property type="match status" value="1"/>
</dbReference>
<dbReference type="SUPFAM" id="SSF48613">
    <property type="entry name" value="Heme oxygenase-like"/>
    <property type="match status" value="1"/>
</dbReference>
<keyword evidence="2" id="KW-1185">Reference proteome</keyword>
<dbReference type="Proteomes" id="UP000530424">
    <property type="component" value="Unassembled WGS sequence"/>
</dbReference>
<evidence type="ECO:0008006" key="3">
    <source>
        <dbReference type="Google" id="ProtNLM"/>
    </source>
</evidence>
<dbReference type="Pfam" id="PF14518">
    <property type="entry name" value="Haem_oxygenas_2"/>
    <property type="match status" value="1"/>
</dbReference>
<protein>
    <recommendedName>
        <fullName evidence="3">Iron-containing redox enzyme family protein</fullName>
    </recommendedName>
</protein>
<gene>
    <name evidence="1" type="ORF">HNR19_000556</name>
</gene>
<reference evidence="1 2" key="1">
    <citation type="submission" date="2020-07" db="EMBL/GenBank/DDBJ databases">
        <title>Sequencing the genomes of 1000 actinobacteria strains.</title>
        <authorList>
            <person name="Klenk H.-P."/>
        </authorList>
    </citation>
    <scope>NUCLEOTIDE SEQUENCE [LARGE SCALE GENOMIC DNA]</scope>
    <source>
        <strain evidence="1 2">DSM 103833</strain>
    </source>
</reference>
<dbReference type="InterPro" id="IPR016084">
    <property type="entry name" value="Haem_Oase-like_multi-hlx"/>
</dbReference>
<evidence type="ECO:0000313" key="2">
    <source>
        <dbReference type="Proteomes" id="UP000530424"/>
    </source>
</evidence>
<sequence>MTTTSGAAPRHAPSRSDAVRVVDPLTDRDFQLALWMLYELHYRGFDDVDPELEWDPLMISSRSMLEGLFERAVRTFVGLHPGHALDGSTDGPATSAAVVDELVAMTSSDVISDLASFLQRKASEDQFRHYLAQRAVYHLRESDPQSFVLPRLDGAAKAALAGLQFDEYGAGRADRLHATLYATALESLGMSSDVAAYVDDVDATALASVNLMSLFALNRRLRGAALGHLAAFEATSSVPCRMIAQGARRLGLPEAVADYYDEHVEADSVHEQVAIREICGSLVADDAGLATDVLFGAAACLAVDGLAGDVLLRRWREQPAAVEAAS</sequence>